<evidence type="ECO:0000256" key="1">
    <source>
        <dbReference type="ARBA" id="ARBA00010808"/>
    </source>
</evidence>
<dbReference type="STRING" id="401625.A0A0P1BTA6"/>
<dbReference type="Pfam" id="PF01198">
    <property type="entry name" value="Ribosomal_L31e"/>
    <property type="match status" value="1"/>
</dbReference>
<sequence length="123" mass="14337">MARDPKQKKTRSALDDVKTIEASIHLHKRVHGLGFKHRSPRAVKEVRAWVTKLMGTKDVRLDPKANHVIWQLGIKDVPRRLRFRLERKRNDDDQAKERLYTLVTPVLGITNFHGLQTTVIDQE</sequence>
<dbReference type="CDD" id="cd00463">
    <property type="entry name" value="Ribosomal_L31e"/>
    <property type="match status" value="1"/>
</dbReference>
<dbReference type="Gene3D" id="3.10.440.10">
    <property type="match status" value="1"/>
</dbReference>
<dbReference type="GO" id="GO:0003735">
    <property type="term" value="F:structural constituent of ribosome"/>
    <property type="evidence" value="ECO:0007669"/>
    <property type="project" value="InterPro"/>
</dbReference>
<dbReference type="InterPro" id="IPR000054">
    <property type="entry name" value="Ribosomal_eL31"/>
</dbReference>
<dbReference type="Proteomes" id="UP000054845">
    <property type="component" value="Unassembled WGS sequence"/>
</dbReference>
<comment type="similarity">
    <text evidence="1">Belongs to the eukaryotic ribosomal protein eL31 family.</text>
</comment>
<dbReference type="SMART" id="SM01380">
    <property type="entry name" value="Ribosomal_L31e"/>
    <property type="match status" value="1"/>
</dbReference>
<keyword evidence="5" id="KW-1185">Reference proteome</keyword>
<evidence type="ECO:0000313" key="4">
    <source>
        <dbReference type="EMBL" id="CEH19231.1"/>
    </source>
</evidence>
<evidence type="ECO:0000256" key="2">
    <source>
        <dbReference type="ARBA" id="ARBA00022980"/>
    </source>
</evidence>
<reference evidence="4 5" key="1">
    <citation type="submission" date="2014-09" db="EMBL/GenBank/DDBJ databases">
        <authorList>
            <person name="Magalhaes I.L.F."/>
            <person name="Oliveira U."/>
            <person name="Santos F.R."/>
            <person name="Vidigal T.H.D.A."/>
            <person name="Brescovit A.D."/>
            <person name="Santos A.J."/>
        </authorList>
    </citation>
    <scope>NUCLEOTIDE SEQUENCE [LARGE SCALE GENOMIC DNA]</scope>
</reference>
<dbReference type="GO" id="GO:0022625">
    <property type="term" value="C:cytosolic large ribosomal subunit"/>
    <property type="evidence" value="ECO:0007669"/>
    <property type="project" value="TreeGrafter"/>
</dbReference>
<accession>A0A0P1BTA6</accession>
<dbReference type="EMBL" id="CCYA01000290">
    <property type="protein sequence ID" value="CEH19231.1"/>
    <property type="molecule type" value="Genomic_DNA"/>
</dbReference>
<protein>
    <submittedName>
        <fullName evidence="4">60s ribosomal protein l31</fullName>
    </submittedName>
</protein>
<proteinExistence type="inferred from homology"/>
<dbReference type="GO" id="GO:0002181">
    <property type="term" value="P:cytoplasmic translation"/>
    <property type="evidence" value="ECO:0007669"/>
    <property type="project" value="TreeGrafter"/>
</dbReference>
<dbReference type="OrthoDB" id="9739313at2759"/>
<name>A0A0P1BTA6_9BASI</name>
<keyword evidence="2 4" id="KW-0689">Ribosomal protein</keyword>
<dbReference type="InterPro" id="IPR023621">
    <property type="entry name" value="Ribosomal_eL31_dom_sf"/>
</dbReference>
<evidence type="ECO:0000313" key="5">
    <source>
        <dbReference type="Proteomes" id="UP000054845"/>
    </source>
</evidence>
<dbReference type="AlphaFoldDB" id="A0A0P1BTA6"/>
<dbReference type="PANTHER" id="PTHR10956:SF0">
    <property type="entry name" value="60S RIBOSOMAL PROTEIN L31"/>
    <property type="match status" value="1"/>
</dbReference>
<dbReference type="PANTHER" id="PTHR10956">
    <property type="entry name" value="60S RIBOSOMAL PROTEIN L31"/>
    <property type="match status" value="1"/>
</dbReference>
<evidence type="ECO:0000256" key="3">
    <source>
        <dbReference type="ARBA" id="ARBA00023274"/>
    </source>
</evidence>
<keyword evidence="3" id="KW-0687">Ribonucleoprotein</keyword>
<organism evidence="4 5">
    <name type="scientific">Ceraceosorus bombacis</name>
    <dbReference type="NCBI Taxonomy" id="401625"/>
    <lineage>
        <taxon>Eukaryota</taxon>
        <taxon>Fungi</taxon>
        <taxon>Dikarya</taxon>
        <taxon>Basidiomycota</taxon>
        <taxon>Ustilaginomycotina</taxon>
        <taxon>Exobasidiomycetes</taxon>
        <taxon>Ceraceosorales</taxon>
        <taxon>Ceraceosoraceae</taxon>
        <taxon>Ceraceosorus</taxon>
    </lineage>
</organism>
<dbReference type="SUPFAM" id="SSF54575">
    <property type="entry name" value="Ribosomal protein L31e"/>
    <property type="match status" value="1"/>
</dbReference>
<dbReference type="FunFam" id="3.10.440.10:FF:000001">
    <property type="entry name" value="60S ribosomal protein L31"/>
    <property type="match status" value="1"/>
</dbReference>